<feature type="region of interest" description="Disordered" evidence="10">
    <location>
        <begin position="1273"/>
        <end position="1299"/>
    </location>
</feature>
<evidence type="ECO:0000256" key="2">
    <source>
        <dbReference type="ARBA" id="ARBA00022152"/>
    </source>
</evidence>
<dbReference type="GO" id="GO:0005777">
    <property type="term" value="C:peroxisome"/>
    <property type="evidence" value="ECO:0007669"/>
    <property type="project" value="UniProtKB-SubCell"/>
</dbReference>
<keyword evidence="6" id="KW-0576">Peroxisome</keyword>
<feature type="domain" description="HTH OST-type" evidence="12">
    <location>
        <begin position="719"/>
        <end position="794"/>
    </location>
</feature>
<name>A0A8J6H7M5_TENMO</name>
<keyword evidence="4 9" id="KW-0694">RNA-binding</keyword>
<feature type="region of interest" description="Disordered" evidence="10">
    <location>
        <begin position="1517"/>
        <end position="1539"/>
    </location>
</feature>
<sequence length="1563" mass="177090">MHSSGTNSHDSSDDSHHKLNLSDNAGTRPKFKFPPKPRLSKSVNNSYVSSQSDSSNSAQNFRKTKRKNKKANRLPPLGIFWDIENCQVPRNKSASAVVQRIREFFLEKYREAEFLVVCDVKKERQQVIQELHDAQVNLIHVASTSKNAADEKLRQSLRRFAEIYPAPSSVVLISGDINFAADLSDLRYRKKIRVILVHNANVADALILCANEHYYYSTITEGLPKERTKGPSNDSAYLLVSNLPTNLSATTIKNRLNFLCNNCGGRVVDIQQEEGFAYIRFSNQDFANRTKSKRRWCISRPSILFGSGPTPRSAAKFFIQRLEKIPIRKFQYGILTNSRCDQMMTKAEFETQKLNSRSAVNSSGDLGQDFVCRPIAGATSLMEANYGASTRRPRTPQEALQGLPARVHKTSGSSEYSDDGKMRLDNAKANQPVDLIISNLDASINIKELRRLLTNMLKEYAMILSLNVTVQTDGTPVANIKVNNQQAAQFIISQLHRQKLGHKRIVISYAQSNSPDPEQLRAMVISILQEAPDNNMPLFKFIELLESRYHCTVSVSEVNKLKDVCKITDNLGSRIISFTQQFKSSPPPNLSKTLVPYCIIHCANELPNLGWCELNTIQSPNVTMPLKTFAAKLNGLLNLHLGSMPLLSFQACYEQECHESLPVDSNGVPLEHLISCVPNVEIKCSGPNKNIKIVKREIRSVEVDEEAVLKTVPPSLAPNISLLCRELVDLLKTTDKCQLFLSKFIPAYHHHFGRQCHVADYGYTKLIDLFESISHVVQIMGDGTRKIITLSHQAQMRRFTSDLLRVLKVQPAKQISLGDFSGAYEKVMNKPFSPVDYGLCTFQDLLEEVPENIIVIMQVEDNVVISVPKREQTAKEIMRTKQFAMEVIDILRHSPNCTMLFNKFVPAYHHHFGHQCRVSDYGFSKLIELFEAIPDVVKIQELSEGERTVSLTLNQSFKVLGSQVVSLVRNSPTSSLPLDELPRIYLKECGYPLKPHVYECETFLELIEKICDYIQVVETAAGLLLVAVDNDFISVMKVRTWSLLLKSPHCKDFSTFKYEYQSRYNSDVSLNNLKQLRNVVSLSVGNDANYIALTDLYVLAAQLYHVLYINGGSILFNNIERLYTQAFGKNIRLSEFNINSVDELYEQFDFLFFICGYKKSVLALNRNLAEYQVGLPVQIYNVNHMSKKWPPPPIHKITPTMPMKKISPPKPDTPPTPSLSIPLPIIQNPQLLGNPYDLISPARHLFSVNRNPWGKAPDPTELPMPDKLMMKGMVSDDSTDSGVNSKLENSPSDNETEPGACGTARYASINTHLGIEQSRRDDLESLGYVLMYFNKGSLPWQGLKAATKRQKYERISEKKMSTPIEELCKGFPMEFPTYLNYCRQLRFEERPDYSYLRQLFRSLFHRQGFTYDYVFDWNMLKFGGSRGSHCEENTGRSGTRYGSHAATPGDSTPTAPQTRTRRPHDRMDIVPTNTTAPNPLEDVISSIMLRRPPTNIEMKLDDIREYEYMRQQMAKEQEKQSKGCFSEATPTWSNGPKSKDEIYSRIGYVPEKQAPTPNRPNIL</sequence>
<dbReference type="InterPro" id="IPR035979">
    <property type="entry name" value="RBD_domain_sf"/>
</dbReference>
<evidence type="ECO:0000256" key="3">
    <source>
        <dbReference type="ARBA" id="ARBA00022786"/>
    </source>
</evidence>
<reference evidence="13" key="1">
    <citation type="journal article" date="2020" name="J Insects Food Feed">
        <title>The yellow mealworm (Tenebrio molitor) genome: a resource for the emerging insects as food and feed industry.</title>
        <authorList>
            <person name="Eriksson T."/>
            <person name="Andere A."/>
            <person name="Kelstrup H."/>
            <person name="Emery V."/>
            <person name="Picard C."/>
        </authorList>
    </citation>
    <scope>NUCLEOTIDE SEQUENCE</scope>
    <source>
        <strain evidence="13">Stoneville</strain>
        <tissue evidence="13">Whole head</tissue>
    </source>
</reference>
<evidence type="ECO:0000256" key="10">
    <source>
        <dbReference type="SAM" id="MobiDB-lite"/>
    </source>
</evidence>
<comment type="caution">
    <text evidence="13">The sequence shown here is derived from an EMBL/GenBank/DDBJ whole genome shotgun (WGS) entry which is preliminary data.</text>
</comment>
<evidence type="ECO:0000256" key="1">
    <source>
        <dbReference type="ARBA" id="ARBA00004275"/>
    </source>
</evidence>
<dbReference type="GO" id="GO:0004540">
    <property type="term" value="F:RNA nuclease activity"/>
    <property type="evidence" value="ECO:0007669"/>
    <property type="project" value="InterPro"/>
</dbReference>
<dbReference type="Pfam" id="PF19687">
    <property type="entry name" value="MARF1_LOTUS"/>
    <property type="match status" value="2"/>
</dbReference>
<evidence type="ECO:0000256" key="4">
    <source>
        <dbReference type="ARBA" id="ARBA00022884"/>
    </source>
</evidence>
<organism evidence="13 14">
    <name type="scientific">Tenebrio molitor</name>
    <name type="common">Yellow mealworm beetle</name>
    <dbReference type="NCBI Taxonomy" id="7067"/>
    <lineage>
        <taxon>Eukaryota</taxon>
        <taxon>Metazoa</taxon>
        <taxon>Ecdysozoa</taxon>
        <taxon>Arthropoda</taxon>
        <taxon>Hexapoda</taxon>
        <taxon>Insecta</taxon>
        <taxon>Pterygota</taxon>
        <taxon>Neoptera</taxon>
        <taxon>Endopterygota</taxon>
        <taxon>Coleoptera</taxon>
        <taxon>Polyphaga</taxon>
        <taxon>Cucujiformia</taxon>
        <taxon>Tenebrionidae</taxon>
        <taxon>Tenebrio</taxon>
    </lineage>
</organism>
<feature type="domain" description="HTH OST-type" evidence="12">
    <location>
        <begin position="795"/>
        <end position="870"/>
    </location>
</feature>
<dbReference type="InterPro" id="IPR018860">
    <property type="entry name" value="APC_suCDC26"/>
</dbReference>
<reference evidence="13" key="2">
    <citation type="submission" date="2021-08" db="EMBL/GenBank/DDBJ databases">
        <authorList>
            <person name="Eriksson T."/>
        </authorList>
    </citation>
    <scope>NUCLEOTIDE SEQUENCE</scope>
    <source>
        <strain evidence="13">Stoneville</strain>
        <tissue evidence="13">Whole head</tissue>
    </source>
</reference>
<dbReference type="CDD" id="cd10910">
    <property type="entry name" value="PIN_limkain_b1_N_like"/>
    <property type="match status" value="1"/>
</dbReference>
<dbReference type="InterPro" id="IPR012677">
    <property type="entry name" value="Nucleotide-bd_a/b_plait_sf"/>
</dbReference>
<dbReference type="PROSITE" id="PS50102">
    <property type="entry name" value="RRM"/>
    <property type="match status" value="1"/>
</dbReference>
<dbReference type="GO" id="GO:0048477">
    <property type="term" value="P:oogenesis"/>
    <property type="evidence" value="ECO:0007669"/>
    <property type="project" value="UniProtKB-KW"/>
</dbReference>
<dbReference type="InterPro" id="IPR011009">
    <property type="entry name" value="Kinase-like_dom_sf"/>
</dbReference>
<dbReference type="InterPro" id="IPR021139">
    <property type="entry name" value="NYN"/>
</dbReference>
<dbReference type="GO" id="GO:0003723">
    <property type="term" value="F:RNA binding"/>
    <property type="evidence" value="ECO:0007669"/>
    <property type="project" value="UniProtKB-UniRule"/>
</dbReference>
<feature type="region of interest" description="Disordered" evidence="10">
    <location>
        <begin position="1"/>
        <end position="70"/>
    </location>
</feature>
<dbReference type="Gene3D" id="3.30.420.610">
    <property type="entry name" value="LOTUS domain-like"/>
    <property type="match status" value="3"/>
</dbReference>
<dbReference type="Gene3D" id="1.10.510.10">
    <property type="entry name" value="Transferase(Phosphotransferase) domain 1"/>
    <property type="match status" value="1"/>
</dbReference>
<dbReference type="InterPro" id="IPR045602">
    <property type="entry name" value="MARF1_LOTUS"/>
</dbReference>
<dbReference type="PROSITE" id="PS51644">
    <property type="entry name" value="HTH_OST"/>
    <property type="match status" value="5"/>
</dbReference>
<keyword evidence="5" id="KW-0221">Differentiation</keyword>
<dbReference type="InterPro" id="IPR041966">
    <property type="entry name" value="LOTUS-like"/>
</dbReference>
<dbReference type="FunFam" id="1.10.510.10:FF:001417">
    <property type="entry name" value="Casein kinase I isoform alpha"/>
    <property type="match status" value="1"/>
</dbReference>
<evidence type="ECO:0000256" key="7">
    <source>
        <dbReference type="ARBA" id="ARBA00023254"/>
    </source>
</evidence>
<feature type="compositionally biased region" description="Basic residues" evidence="10">
    <location>
        <begin position="29"/>
        <end position="39"/>
    </location>
</feature>
<feature type="domain" description="HTH OST-type" evidence="12">
    <location>
        <begin position="625"/>
        <end position="697"/>
    </location>
</feature>
<proteinExistence type="predicted"/>
<dbReference type="Gene3D" id="3.40.50.1010">
    <property type="entry name" value="5'-nuclease"/>
    <property type="match status" value="1"/>
</dbReference>
<dbReference type="PANTHER" id="PTHR11909">
    <property type="entry name" value="CASEIN KINASE-RELATED"/>
    <property type="match status" value="1"/>
</dbReference>
<evidence type="ECO:0000259" key="11">
    <source>
        <dbReference type="PROSITE" id="PS50102"/>
    </source>
</evidence>
<evidence type="ECO:0000256" key="9">
    <source>
        <dbReference type="PROSITE-ProRule" id="PRU00176"/>
    </source>
</evidence>
<feature type="domain" description="RRM" evidence="11">
    <location>
        <begin position="433"/>
        <end position="512"/>
    </location>
</feature>
<gene>
    <name evidence="13" type="ORF">GEV33_013571</name>
</gene>
<dbReference type="Pfam" id="PF12872">
    <property type="entry name" value="OST-HTH"/>
    <property type="match status" value="4"/>
</dbReference>
<dbReference type="InterPro" id="IPR025605">
    <property type="entry name" value="OST-HTH/LOTUS_dom"/>
</dbReference>
<dbReference type="Proteomes" id="UP000719412">
    <property type="component" value="Unassembled WGS sequence"/>
</dbReference>
<dbReference type="Pfam" id="PF10471">
    <property type="entry name" value="ANAPC_CDC26"/>
    <property type="match status" value="1"/>
</dbReference>
<accession>A0A8J6H7M5</accession>
<keyword evidence="7" id="KW-0469">Meiosis</keyword>
<comment type="subcellular location">
    <subcellularLocation>
        <location evidence="1">Peroxisome</location>
    </subcellularLocation>
</comment>
<feature type="domain" description="HTH OST-type" evidence="12">
    <location>
        <begin position="879"/>
        <end position="953"/>
    </location>
</feature>
<feature type="compositionally biased region" description="Low complexity" evidence="10">
    <location>
        <begin position="40"/>
        <end position="61"/>
    </location>
</feature>
<dbReference type="GO" id="GO:0005680">
    <property type="term" value="C:anaphase-promoting complex"/>
    <property type="evidence" value="ECO:0007669"/>
    <property type="project" value="InterPro"/>
</dbReference>
<dbReference type="GO" id="GO:0051321">
    <property type="term" value="P:meiotic cell cycle"/>
    <property type="evidence" value="ECO:0007669"/>
    <property type="project" value="UniProtKB-KW"/>
</dbReference>
<evidence type="ECO:0000313" key="13">
    <source>
        <dbReference type="EMBL" id="KAH0809221.1"/>
    </source>
</evidence>
<keyword evidence="5" id="KW-0896">Oogenesis</keyword>
<feature type="compositionally biased region" description="Polar residues" evidence="10">
    <location>
        <begin position="1280"/>
        <end position="1293"/>
    </location>
</feature>
<keyword evidence="14" id="KW-1185">Reference proteome</keyword>
<protein>
    <recommendedName>
        <fullName evidence="2">Meiosis regulator and mRNA stability factor 1</fullName>
    </recommendedName>
    <alternativeName>
        <fullName evidence="8">Limkain-b1</fullName>
    </alternativeName>
</protein>
<dbReference type="InterPro" id="IPR050235">
    <property type="entry name" value="CK1_Ser-Thr_kinase"/>
</dbReference>
<feature type="domain" description="HTH OST-type" evidence="12">
    <location>
        <begin position="956"/>
        <end position="1030"/>
    </location>
</feature>
<evidence type="ECO:0000256" key="6">
    <source>
        <dbReference type="ARBA" id="ARBA00023140"/>
    </source>
</evidence>
<dbReference type="EMBL" id="JABDTM020028266">
    <property type="protein sequence ID" value="KAH0809221.1"/>
    <property type="molecule type" value="Genomic_DNA"/>
</dbReference>
<evidence type="ECO:0000256" key="8">
    <source>
        <dbReference type="ARBA" id="ARBA00030116"/>
    </source>
</evidence>
<dbReference type="Gene3D" id="3.30.70.330">
    <property type="match status" value="2"/>
</dbReference>
<evidence type="ECO:0000256" key="5">
    <source>
        <dbReference type="ARBA" id="ARBA00022943"/>
    </source>
</evidence>
<dbReference type="SUPFAM" id="SSF54928">
    <property type="entry name" value="RNA-binding domain, RBD"/>
    <property type="match status" value="1"/>
</dbReference>
<evidence type="ECO:0000313" key="14">
    <source>
        <dbReference type="Proteomes" id="UP000719412"/>
    </source>
</evidence>
<dbReference type="Pfam" id="PF01936">
    <property type="entry name" value="NYN"/>
    <property type="match status" value="1"/>
</dbReference>
<dbReference type="InterPro" id="IPR000504">
    <property type="entry name" value="RRM_dom"/>
</dbReference>
<keyword evidence="3" id="KW-0833">Ubl conjugation pathway</keyword>
<feature type="region of interest" description="Disordered" evidence="10">
    <location>
        <begin position="1428"/>
        <end position="1478"/>
    </location>
</feature>
<dbReference type="SUPFAM" id="SSF56112">
    <property type="entry name" value="Protein kinase-like (PK-like)"/>
    <property type="match status" value="1"/>
</dbReference>
<dbReference type="GO" id="GO:0031145">
    <property type="term" value="P:anaphase-promoting complex-dependent catabolic process"/>
    <property type="evidence" value="ECO:0007669"/>
    <property type="project" value="InterPro"/>
</dbReference>
<evidence type="ECO:0000259" key="12">
    <source>
        <dbReference type="PROSITE" id="PS51644"/>
    </source>
</evidence>